<feature type="domain" description="DUF5683" evidence="1">
    <location>
        <begin position="210"/>
        <end position="311"/>
    </location>
</feature>
<protein>
    <recommendedName>
        <fullName evidence="1">DUF5683 domain-containing protein</fullName>
    </recommendedName>
</protein>
<organism evidence="2">
    <name type="scientific">marine metagenome</name>
    <dbReference type="NCBI Taxonomy" id="408172"/>
    <lineage>
        <taxon>unclassified sequences</taxon>
        <taxon>metagenomes</taxon>
        <taxon>ecological metagenomes</taxon>
    </lineage>
</organism>
<dbReference type="Gene3D" id="3.40.50.10610">
    <property type="entry name" value="ABC-type transport auxiliary lipoprotein component"/>
    <property type="match status" value="1"/>
</dbReference>
<proteinExistence type="predicted"/>
<sequence>MRSPKTIASAALLSLISAASLPDAPHFYLYDLSSPTIAVVDFHNQGISFAAGQTLTERFRLTLAMYTPYSVEASGINNRFNILNKISRNYSTCTSIGCAVNVGKLLNVDRIVMGNISRESDQYTLSADLISVQMEEIIRSRSLEYIGEMDGIHDYVDTLVTRLFYDELNPNLYASRFLVTSDGLTLRQSSYPQLESKIDLELKRNQVLWAMLYSAALPGAGQVYSKRVVIGRRIIGGWTTLGTLLAYNYYHYSTSKKEADRLYASYGPSLVPEDLIAYRPKIQKYGRRMDRANRNMRMIRRFSVIYWMVNMWHTWQVAPRKIEVEPTSILLTMDPAINEVGLSLSFALD</sequence>
<name>A0A382AY84_9ZZZZ</name>
<dbReference type="InterPro" id="IPR043738">
    <property type="entry name" value="DUF5683"/>
</dbReference>
<dbReference type="Pfam" id="PF18935">
    <property type="entry name" value="DUF5683"/>
    <property type="match status" value="1"/>
</dbReference>
<dbReference type="EMBL" id="UINC01027280">
    <property type="protein sequence ID" value="SVB06251.1"/>
    <property type="molecule type" value="Genomic_DNA"/>
</dbReference>
<reference evidence="2" key="1">
    <citation type="submission" date="2018-05" db="EMBL/GenBank/DDBJ databases">
        <authorList>
            <person name="Lanie J.A."/>
            <person name="Ng W.-L."/>
            <person name="Kazmierczak K.M."/>
            <person name="Andrzejewski T.M."/>
            <person name="Davidsen T.M."/>
            <person name="Wayne K.J."/>
            <person name="Tettelin H."/>
            <person name="Glass J.I."/>
            <person name="Rusch D."/>
            <person name="Podicherti R."/>
            <person name="Tsui H.-C.T."/>
            <person name="Winkler M.E."/>
        </authorList>
    </citation>
    <scope>NUCLEOTIDE SEQUENCE</scope>
</reference>
<dbReference type="AlphaFoldDB" id="A0A382AY84"/>
<evidence type="ECO:0000313" key="2">
    <source>
        <dbReference type="EMBL" id="SVB06251.1"/>
    </source>
</evidence>
<evidence type="ECO:0000259" key="1">
    <source>
        <dbReference type="Pfam" id="PF18935"/>
    </source>
</evidence>
<gene>
    <name evidence="2" type="ORF">METZ01_LOCUS159105</name>
</gene>
<accession>A0A382AY84</accession>